<dbReference type="EMBL" id="CP130613">
    <property type="protein sequence ID" value="WKW15719.1"/>
    <property type="molecule type" value="Genomic_DNA"/>
</dbReference>
<dbReference type="KEGG" id="pspc:Strain318_002121"/>
<dbReference type="SUPFAM" id="SSF56349">
    <property type="entry name" value="DNA breaking-rejoining enzymes"/>
    <property type="match status" value="1"/>
</dbReference>
<dbReference type="AlphaFoldDB" id="A0AA49JVX0"/>
<dbReference type="Proteomes" id="UP001229955">
    <property type="component" value="Chromosome"/>
</dbReference>
<dbReference type="GO" id="GO:0006310">
    <property type="term" value="P:DNA recombination"/>
    <property type="evidence" value="ECO:0007669"/>
    <property type="project" value="UniProtKB-KW"/>
</dbReference>
<evidence type="ECO:0000313" key="10">
    <source>
        <dbReference type="Proteomes" id="UP001229955"/>
    </source>
</evidence>
<evidence type="ECO:0000256" key="5">
    <source>
        <dbReference type="PROSITE-ProRule" id="PRU01248"/>
    </source>
</evidence>
<gene>
    <name evidence="8" type="ORF">Strain138_002122</name>
    <name evidence="9" type="ORF">Strain318_002121</name>
</gene>
<dbReference type="InterPro" id="IPR013762">
    <property type="entry name" value="Integrase-like_cat_sf"/>
</dbReference>
<evidence type="ECO:0000259" key="7">
    <source>
        <dbReference type="PROSITE" id="PS51900"/>
    </source>
</evidence>
<dbReference type="InterPro" id="IPR010998">
    <property type="entry name" value="Integrase_recombinase_N"/>
</dbReference>
<dbReference type="Gene3D" id="1.10.443.10">
    <property type="entry name" value="Intergrase catalytic core"/>
    <property type="match status" value="1"/>
</dbReference>
<protein>
    <submittedName>
        <fullName evidence="8">Integron integrase</fullName>
    </submittedName>
</protein>
<keyword evidence="2" id="KW-0229">DNA integration</keyword>
<keyword evidence="4" id="KW-0233">DNA recombination</keyword>
<dbReference type="GO" id="GO:0003677">
    <property type="term" value="F:DNA binding"/>
    <property type="evidence" value="ECO:0007669"/>
    <property type="project" value="UniProtKB-UniRule"/>
</dbReference>
<reference evidence="8" key="1">
    <citation type="submission" date="2023-07" db="EMBL/GenBank/DDBJ databases">
        <authorList>
            <person name="Haufschild T."/>
            <person name="Kallscheuer N."/>
            <person name="Hammer J."/>
            <person name="Kohn T."/>
            <person name="Kabuu M."/>
            <person name="Jogler M."/>
            <person name="Wohfarth N."/>
            <person name="Heuer A."/>
            <person name="Rohde M."/>
            <person name="van Teeseling M.C.F."/>
            <person name="Jogler C."/>
        </authorList>
    </citation>
    <scope>NUCLEOTIDE SEQUENCE</scope>
    <source>
        <strain evidence="8">Strain 138</strain>
        <strain evidence="9">Strain 318</strain>
    </source>
</reference>
<dbReference type="Gene3D" id="1.10.150.130">
    <property type="match status" value="1"/>
</dbReference>
<evidence type="ECO:0000313" key="9">
    <source>
        <dbReference type="EMBL" id="WKW15719.1"/>
    </source>
</evidence>
<evidence type="ECO:0000256" key="3">
    <source>
        <dbReference type="ARBA" id="ARBA00023125"/>
    </source>
</evidence>
<keyword evidence="3 5" id="KW-0238">DNA-binding</keyword>
<dbReference type="InterPro" id="IPR004107">
    <property type="entry name" value="Integrase_SAM-like_N"/>
</dbReference>
<comment type="similarity">
    <text evidence="1">Belongs to the 'phage' integrase family.</text>
</comment>
<dbReference type="InterPro" id="IPR011010">
    <property type="entry name" value="DNA_brk_join_enz"/>
</dbReference>
<evidence type="ECO:0000256" key="1">
    <source>
        <dbReference type="ARBA" id="ARBA00008857"/>
    </source>
</evidence>
<dbReference type="InterPro" id="IPR011946">
    <property type="entry name" value="Integrase_integron-type"/>
</dbReference>
<dbReference type="PROSITE" id="PS51900">
    <property type="entry name" value="CB"/>
    <property type="match status" value="1"/>
</dbReference>
<evidence type="ECO:0000256" key="4">
    <source>
        <dbReference type="ARBA" id="ARBA00023172"/>
    </source>
</evidence>
<dbReference type="PROSITE" id="PS51898">
    <property type="entry name" value="TYR_RECOMBINASE"/>
    <property type="match status" value="1"/>
</dbReference>
<dbReference type="EMBL" id="CP130612">
    <property type="protein sequence ID" value="WKW12812.1"/>
    <property type="molecule type" value="Genomic_DNA"/>
</dbReference>
<accession>A0AA49JVX0</accession>
<evidence type="ECO:0000256" key="2">
    <source>
        <dbReference type="ARBA" id="ARBA00022908"/>
    </source>
</evidence>
<dbReference type="RefSeq" id="WP_367885687.1">
    <property type="nucleotide sequence ID" value="NZ_CP130612.1"/>
</dbReference>
<dbReference type="Pfam" id="PF13495">
    <property type="entry name" value="Phage_int_SAM_4"/>
    <property type="match status" value="1"/>
</dbReference>
<dbReference type="InterPro" id="IPR050090">
    <property type="entry name" value="Tyrosine_recombinase_XerCD"/>
</dbReference>
<dbReference type="InterPro" id="IPR002104">
    <property type="entry name" value="Integrase_catalytic"/>
</dbReference>
<sequence>MLPLDGRPDAPTQPPTILEELATAMRLKRYSARSVESYCRWVGQYIRFHGLRHPSELHAVHIKRFLVHLAEDRKVSASTQNQALSALLFLYREVLSQPMGAPEGLAPAKRSEHVPTVLSRIEIQQVLSYLSGAPWLMASLLYGAGLRVGEVVALRVKDVNLQRREITVRAGKGAKDRRTMLPEQLVGPLRKQIDAVERLLARDRAAGHAGVVLPDAFQRKSPSAPWSLAWQWVFPARRVYVERETRLVRRHHADASLVQREVGDAARRAQLGRRVTCHTFRHSFATHLLEAGYDIRTVQELLGHKDVSTTMIYTHVLNKGALGVRSPLDIAADSQEYTGGGGRGSRG</sequence>
<dbReference type="GO" id="GO:0015074">
    <property type="term" value="P:DNA integration"/>
    <property type="evidence" value="ECO:0007669"/>
    <property type="project" value="UniProtKB-KW"/>
</dbReference>
<evidence type="ECO:0000259" key="6">
    <source>
        <dbReference type="PROSITE" id="PS51898"/>
    </source>
</evidence>
<dbReference type="InterPro" id="IPR044068">
    <property type="entry name" value="CB"/>
</dbReference>
<dbReference type="PANTHER" id="PTHR30349:SF64">
    <property type="entry name" value="PROPHAGE INTEGRASE INTD-RELATED"/>
    <property type="match status" value="1"/>
</dbReference>
<proteinExistence type="inferred from homology"/>
<keyword evidence="10" id="KW-1185">Reference proteome</keyword>
<dbReference type="NCBIfam" id="TIGR02249">
    <property type="entry name" value="integrase_gron"/>
    <property type="match status" value="1"/>
</dbReference>
<dbReference type="PANTHER" id="PTHR30349">
    <property type="entry name" value="PHAGE INTEGRASE-RELATED"/>
    <property type="match status" value="1"/>
</dbReference>
<name>A0AA49JVX0_9BACT</name>
<organism evidence="8">
    <name type="scientific">Pseudogemmatithrix spongiicola</name>
    <dbReference type="NCBI Taxonomy" id="3062599"/>
    <lineage>
        <taxon>Bacteria</taxon>
        <taxon>Pseudomonadati</taxon>
        <taxon>Gemmatimonadota</taxon>
        <taxon>Gemmatimonadia</taxon>
        <taxon>Gemmatimonadales</taxon>
        <taxon>Gemmatimonadaceae</taxon>
        <taxon>Pseudogemmatithrix</taxon>
    </lineage>
</organism>
<dbReference type="Pfam" id="PF00589">
    <property type="entry name" value="Phage_integrase"/>
    <property type="match status" value="1"/>
</dbReference>
<accession>A0AA49Q8G0</accession>
<feature type="domain" description="Tyr recombinase" evidence="6">
    <location>
        <begin position="113"/>
        <end position="326"/>
    </location>
</feature>
<feature type="domain" description="Core-binding (CB)" evidence="7">
    <location>
        <begin position="12"/>
        <end position="95"/>
    </location>
</feature>
<evidence type="ECO:0000313" key="8">
    <source>
        <dbReference type="EMBL" id="WKW12812.1"/>
    </source>
</evidence>